<evidence type="ECO:0000313" key="4">
    <source>
        <dbReference type="EMBL" id="MCV2883522.1"/>
    </source>
</evidence>
<feature type="transmembrane region" description="Helical" evidence="2">
    <location>
        <begin position="104"/>
        <end position="124"/>
    </location>
</feature>
<accession>A0ABT3A5H6</accession>
<sequence>MLQNFGEWSAQVQWQIALFLLLGPVMLLLTQFLVYGRSVKHLHGTLSLVPAFLILVLADSLTEIYLYASVLQAICALIAIRYVRAYHRAAFAHNSDAEETKLAWMYPALVVMMILSSLYLLFFFTELRADYVFQYIQMMTYIGCVLMGISIIRAILVKRLYVHLAAAEKEEYLPTLDVDLHKREMAKALFKQIEDVVTREKLYRRADLTVSDLSPHLHVSERDLMQAIAQEAGLNFCDFINSHRVWAIKRAIDSGLLSAEKLMDAARDAGFFSKQSFATVFKRFVGRRPEGYVEQAQIRHKS</sequence>
<keyword evidence="5" id="KW-1185">Reference proteome</keyword>
<protein>
    <submittedName>
        <fullName evidence="4">AraC family transcriptional regulator</fullName>
    </submittedName>
</protein>
<dbReference type="PANTHER" id="PTHR43280:SF29">
    <property type="entry name" value="ARAC-FAMILY TRANSCRIPTIONAL REGULATOR"/>
    <property type="match status" value="1"/>
</dbReference>
<feature type="domain" description="HTH araC/xylS-type" evidence="3">
    <location>
        <begin position="187"/>
        <end position="295"/>
    </location>
</feature>
<gene>
    <name evidence="4" type="ORF">OE749_02265</name>
</gene>
<organism evidence="4 5">
    <name type="scientific">Fluctibacter corallii</name>
    <dbReference type="NCBI Taxonomy" id="2984329"/>
    <lineage>
        <taxon>Bacteria</taxon>
        <taxon>Pseudomonadati</taxon>
        <taxon>Pseudomonadota</taxon>
        <taxon>Gammaproteobacteria</taxon>
        <taxon>Alteromonadales</taxon>
        <taxon>Alteromonadaceae</taxon>
        <taxon>Fluctibacter</taxon>
    </lineage>
</organism>
<evidence type="ECO:0000256" key="1">
    <source>
        <dbReference type="ARBA" id="ARBA00023125"/>
    </source>
</evidence>
<dbReference type="RefSeq" id="WP_263710718.1">
    <property type="nucleotide sequence ID" value="NZ_JAOWKX010000001.1"/>
</dbReference>
<dbReference type="EMBL" id="JAOWKX010000001">
    <property type="protein sequence ID" value="MCV2883522.1"/>
    <property type="molecule type" value="Genomic_DNA"/>
</dbReference>
<dbReference type="InterPro" id="IPR018060">
    <property type="entry name" value="HTH_AraC"/>
</dbReference>
<evidence type="ECO:0000259" key="3">
    <source>
        <dbReference type="PROSITE" id="PS01124"/>
    </source>
</evidence>
<dbReference type="PROSITE" id="PS01124">
    <property type="entry name" value="HTH_ARAC_FAMILY_2"/>
    <property type="match status" value="1"/>
</dbReference>
<keyword evidence="2" id="KW-1133">Transmembrane helix</keyword>
<evidence type="ECO:0000313" key="5">
    <source>
        <dbReference type="Proteomes" id="UP001652504"/>
    </source>
</evidence>
<comment type="caution">
    <text evidence="4">The sequence shown here is derived from an EMBL/GenBank/DDBJ whole genome shotgun (WGS) entry which is preliminary data.</text>
</comment>
<feature type="transmembrane region" description="Helical" evidence="2">
    <location>
        <begin position="12"/>
        <end position="35"/>
    </location>
</feature>
<feature type="transmembrane region" description="Helical" evidence="2">
    <location>
        <begin position="42"/>
        <end position="58"/>
    </location>
</feature>
<keyword evidence="2" id="KW-0472">Membrane</keyword>
<name>A0ABT3A5H6_9ALTE</name>
<dbReference type="SMART" id="SM00342">
    <property type="entry name" value="HTH_ARAC"/>
    <property type="match status" value="1"/>
</dbReference>
<keyword evidence="2" id="KW-0812">Transmembrane</keyword>
<dbReference type="Gene3D" id="1.10.10.60">
    <property type="entry name" value="Homeodomain-like"/>
    <property type="match status" value="1"/>
</dbReference>
<dbReference type="PANTHER" id="PTHR43280">
    <property type="entry name" value="ARAC-FAMILY TRANSCRIPTIONAL REGULATOR"/>
    <property type="match status" value="1"/>
</dbReference>
<reference evidence="4 5" key="1">
    <citation type="submission" date="2022-10" db="EMBL/GenBank/DDBJ databases">
        <title>Aestuariibacter sp. AA17 isolated from Montipora capitata coral fragment.</title>
        <authorList>
            <person name="Emsley S.A."/>
            <person name="Pfannmuller K.M."/>
            <person name="Loughran R.M."/>
            <person name="Shlafstein M."/>
            <person name="Papke E."/>
            <person name="Saw J.H."/>
            <person name="Ushijima B."/>
            <person name="Videau P."/>
        </authorList>
    </citation>
    <scope>NUCLEOTIDE SEQUENCE [LARGE SCALE GENOMIC DNA]</scope>
    <source>
        <strain evidence="4 5">AA17</strain>
    </source>
</reference>
<proteinExistence type="predicted"/>
<dbReference type="Proteomes" id="UP001652504">
    <property type="component" value="Unassembled WGS sequence"/>
</dbReference>
<evidence type="ECO:0000256" key="2">
    <source>
        <dbReference type="SAM" id="Phobius"/>
    </source>
</evidence>
<feature type="transmembrane region" description="Helical" evidence="2">
    <location>
        <begin position="136"/>
        <end position="156"/>
    </location>
</feature>
<keyword evidence="1" id="KW-0238">DNA-binding</keyword>
<dbReference type="Pfam" id="PF12833">
    <property type="entry name" value="HTH_18"/>
    <property type="match status" value="1"/>
</dbReference>
<feature type="transmembrane region" description="Helical" evidence="2">
    <location>
        <begin position="64"/>
        <end position="83"/>
    </location>
</feature>